<dbReference type="EMBL" id="CP001016">
    <property type="protein sequence ID" value="ACB96393.1"/>
    <property type="molecule type" value="Genomic_DNA"/>
</dbReference>
<comment type="similarity">
    <text evidence="2">Belongs to the bacterial solute-binding protein 2 family.</text>
</comment>
<organism evidence="5 6">
    <name type="scientific">Beijerinckia indica subsp. indica (strain ATCC 9039 / DSM 1715 / NCIMB 8712)</name>
    <dbReference type="NCBI Taxonomy" id="395963"/>
    <lineage>
        <taxon>Bacteria</taxon>
        <taxon>Pseudomonadati</taxon>
        <taxon>Pseudomonadota</taxon>
        <taxon>Alphaproteobacteria</taxon>
        <taxon>Hyphomicrobiales</taxon>
        <taxon>Beijerinckiaceae</taxon>
        <taxon>Beijerinckia</taxon>
    </lineage>
</organism>
<dbReference type="Proteomes" id="UP000001695">
    <property type="component" value="Chromosome"/>
</dbReference>
<dbReference type="SUPFAM" id="SSF53822">
    <property type="entry name" value="Periplasmic binding protein-like I"/>
    <property type="match status" value="1"/>
</dbReference>
<evidence type="ECO:0000256" key="3">
    <source>
        <dbReference type="ARBA" id="ARBA00022729"/>
    </source>
</evidence>
<comment type="subcellular location">
    <subcellularLocation>
        <location evidence="1">Cell envelope</location>
    </subcellularLocation>
</comment>
<sequence>MSLFDDNYLTVLRQAMENYAKTKGDVTVRSEDAQGDIARQQSQIDNFIASGVNAIIVMLVDADSSAAISSQAEAAGVPLVFVNQAPVNDLPTKQAFVGSDEVLAGNMQGQEVCKELKGTGKVVILEGQLGTTGQRGRTEGVHQALSAPACKNIKIVDEKTANWMRTPAMDLVTNWISAGLDFNAVLANNDEMALGAVQALKASGRPMNSVVIAGSDATKDALAAMKAGDLGVTVFQNATGQGKGAIDAALKLAKGEAVPNKTYIPFELVTKDNMDKYLNRN</sequence>
<keyword evidence="3" id="KW-0732">Signal</keyword>
<feature type="domain" description="Periplasmic binding protein" evidence="4">
    <location>
        <begin position="4"/>
        <end position="256"/>
    </location>
</feature>
<accession>B2IKB2</accession>
<gene>
    <name evidence="5" type="ordered locus">Bind_2824</name>
</gene>
<evidence type="ECO:0000259" key="4">
    <source>
        <dbReference type="Pfam" id="PF13407"/>
    </source>
</evidence>
<dbReference type="KEGG" id="bid:Bind_2824"/>
<dbReference type="GO" id="GO:0030246">
    <property type="term" value="F:carbohydrate binding"/>
    <property type="evidence" value="ECO:0007669"/>
    <property type="project" value="UniProtKB-ARBA"/>
</dbReference>
<protein>
    <submittedName>
        <fullName evidence="5">Periplasmic binding protein/LacI transcriptional regulator</fullName>
    </submittedName>
</protein>
<keyword evidence="6" id="KW-1185">Reference proteome</keyword>
<dbReference type="InterPro" id="IPR025997">
    <property type="entry name" value="SBP_2_dom"/>
</dbReference>
<dbReference type="Gene3D" id="3.40.50.2300">
    <property type="match status" value="2"/>
</dbReference>
<dbReference type="eggNOG" id="COG1879">
    <property type="taxonomic scope" value="Bacteria"/>
</dbReference>
<dbReference type="CDD" id="cd06301">
    <property type="entry name" value="PBP1_rhizopine_binding-like"/>
    <property type="match status" value="1"/>
</dbReference>
<dbReference type="PANTHER" id="PTHR46847">
    <property type="entry name" value="D-ALLOSE-BINDING PERIPLASMIC PROTEIN-RELATED"/>
    <property type="match status" value="1"/>
</dbReference>
<name>B2IKB2_BEII9</name>
<reference evidence="5 6" key="2">
    <citation type="journal article" date="2010" name="J. Bacteriol.">
        <title>Complete genome sequence of Beijerinckia indica subsp. indica.</title>
        <authorList>
            <person name="Tamas I."/>
            <person name="Dedysh S.N."/>
            <person name="Liesack W."/>
            <person name="Stott M.B."/>
            <person name="Alam M."/>
            <person name="Murrell J.C."/>
            <person name="Dunfield P.F."/>
        </authorList>
    </citation>
    <scope>NUCLEOTIDE SEQUENCE [LARGE SCALE GENOMIC DNA]</scope>
    <source>
        <strain evidence="6">ATCC 9039 / DSM 1715 / NCIMB 8712</strain>
    </source>
</reference>
<dbReference type="Pfam" id="PF13407">
    <property type="entry name" value="Peripla_BP_4"/>
    <property type="match status" value="1"/>
</dbReference>
<evidence type="ECO:0000313" key="6">
    <source>
        <dbReference type="Proteomes" id="UP000001695"/>
    </source>
</evidence>
<dbReference type="HOGENOM" id="CLU_037628_3_1_5"/>
<reference evidence="6" key="1">
    <citation type="submission" date="2008-03" db="EMBL/GenBank/DDBJ databases">
        <title>Complete sequence of chromosome of Beijerinckia indica subsp. indica ATCC 9039.</title>
        <authorList>
            <consortium name="US DOE Joint Genome Institute"/>
            <person name="Copeland A."/>
            <person name="Lucas S."/>
            <person name="Lapidus A."/>
            <person name="Glavina del Rio T."/>
            <person name="Dalin E."/>
            <person name="Tice H."/>
            <person name="Bruce D."/>
            <person name="Goodwin L."/>
            <person name="Pitluck S."/>
            <person name="LaButti K."/>
            <person name="Schmutz J."/>
            <person name="Larimer F."/>
            <person name="Land M."/>
            <person name="Hauser L."/>
            <person name="Kyrpides N."/>
            <person name="Mikhailova N."/>
            <person name="Dunfield P.F."/>
            <person name="Dedysh S.N."/>
            <person name="Liesack W."/>
            <person name="Saw J.H."/>
            <person name="Alam M."/>
            <person name="Chen Y."/>
            <person name="Murrell J.C."/>
            <person name="Richardson P."/>
        </authorList>
    </citation>
    <scope>NUCLEOTIDE SEQUENCE [LARGE SCALE GENOMIC DNA]</scope>
    <source>
        <strain evidence="6">ATCC 9039 / DSM 1715 / NCIMB 8712</strain>
    </source>
</reference>
<proteinExistence type="inferred from homology"/>
<evidence type="ECO:0000256" key="1">
    <source>
        <dbReference type="ARBA" id="ARBA00004196"/>
    </source>
</evidence>
<evidence type="ECO:0000313" key="5">
    <source>
        <dbReference type="EMBL" id="ACB96393.1"/>
    </source>
</evidence>
<dbReference type="STRING" id="395963.Bind_2824"/>
<dbReference type="PANTHER" id="PTHR46847:SF1">
    <property type="entry name" value="D-ALLOSE-BINDING PERIPLASMIC PROTEIN-RELATED"/>
    <property type="match status" value="1"/>
</dbReference>
<evidence type="ECO:0000256" key="2">
    <source>
        <dbReference type="ARBA" id="ARBA00007639"/>
    </source>
</evidence>
<dbReference type="AlphaFoldDB" id="B2IKB2"/>
<dbReference type="GO" id="GO:0030313">
    <property type="term" value="C:cell envelope"/>
    <property type="evidence" value="ECO:0007669"/>
    <property type="project" value="UniProtKB-SubCell"/>
</dbReference>
<dbReference type="InterPro" id="IPR028082">
    <property type="entry name" value="Peripla_BP_I"/>
</dbReference>